<dbReference type="RefSeq" id="WP_208915413.1">
    <property type="nucleotide sequence ID" value="NZ_LT840184.1"/>
</dbReference>
<dbReference type="EMBL" id="LT840184">
    <property type="protein sequence ID" value="SMF89558.1"/>
    <property type="molecule type" value="Genomic_DNA"/>
</dbReference>
<name>A0A1X7HN21_9BACL</name>
<sequence>MDWFKPYEKDLADVFAECGARIANFPPPLNQIGLQYMQKFDVFQQGSAKNYICYLLPFWMKDLTILPSSVYHSLSTANIFGMLYFFIQDDIMDTLPDHYTPGMWKNQLALANLLHAEFISIYLQFFPAETPFWTYYRTYIQEWSEGVIYESQHDYFQHDPIQIAKKAAPVKLGSTAALLLADRHDLVPAATDLMNHVLLTLQMMDDWADWEQDLSDGSYNCLLSLIKSEYNLPRSHTLSIEEVHRAVYLHESLNHYVSIASATHLKLLSINLDAPHVISFHEMLVDELISEAGNIENGRKMLEHGGLNYYLSSLNKI</sequence>
<reference evidence="2" key="1">
    <citation type="submission" date="2017-04" db="EMBL/GenBank/DDBJ databases">
        <authorList>
            <person name="Varghese N."/>
            <person name="Submissions S."/>
        </authorList>
    </citation>
    <scope>NUCLEOTIDE SEQUENCE [LARGE SCALE GENOMIC DNA]</scope>
    <source>
        <strain evidence="2">N3/975</strain>
    </source>
</reference>
<keyword evidence="2" id="KW-1185">Reference proteome</keyword>
<dbReference type="AlphaFoldDB" id="A0A1X7HN21"/>
<evidence type="ECO:0000313" key="1">
    <source>
        <dbReference type="EMBL" id="SMF89558.1"/>
    </source>
</evidence>
<proteinExistence type="predicted"/>
<dbReference type="Proteomes" id="UP000192940">
    <property type="component" value="Chromosome I"/>
</dbReference>
<organism evidence="1 2">
    <name type="scientific">Paenibacillus uliginis N3/975</name>
    <dbReference type="NCBI Taxonomy" id="1313296"/>
    <lineage>
        <taxon>Bacteria</taxon>
        <taxon>Bacillati</taxon>
        <taxon>Bacillota</taxon>
        <taxon>Bacilli</taxon>
        <taxon>Bacillales</taxon>
        <taxon>Paenibacillaceae</taxon>
        <taxon>Paenibacillus</taxon>
    </lineage>
</organism>
<accession>A0A1X7HN21</accession>
<gene>
    <name evidence="1" type="ORF">SAMN05661091_4693</name>
</gene>
<evidence type="ECO:0000313" key="2">
    <source>
        <dbReference type="Proteomes" id="UP000192940"/>
    </source>
</evidence>
<protein>
    <submittedName>
        <fullName evidence="1">Uncharacterized protein</fullName>
    </submittedName>
</protein>
<dbReference type="STRING" id="1313296.SAMN05661091_4693"/>